<protein>
    <recommendedName>
        <fullName evidence="3 9">DNA replication and repair protein RecF</fullName>
    </recommendedName>
</protein>
<organism evidence="12 13">
    <name type="scientific">Marivirga tractuosa (strain ATCC 23168 / DSM 4126 / NBRC 15989 / NCIMB 1408 / VKM B-1430 / H-43)</name>
    <name type="common">Microscilla tractuosa</name>
    <name type="synonym">Flexibacter tractuosus</name>
    <dbReference type="NCBI Taxonomy" id="643867"/>
    <lineage>
        <taxon>Bacteria</taxon>
        <taxon>Pseudomonadati</taxon>
        <taxon>Bacteroidota</taxon>
        <taxon>Cytophagia</taxon>
        <taxon>Cytophagales</taxon>
        <taxon>Marivirgaceae</taxon>
        <taxon>Marivirga</taxon>
    </lineage>
</organism>
<dbReference type="AlphaFoldDB" id="E4TNS5"/>
<keyword evidence="9 10" id="KW-0227">DNA damage</keyword>
<dbReference type="InterPro" id="IPR003395">
    <property type="entry name" value="RecF/RecN/SMC_N"/>
</dbReference>
<comment type="function">
    <text evidence="9 10">The RecF protein is involved in DNA metabolism; it is required for DNA replication and normal SOS inducibility. RecF binds preferentially to single-stranded, linear DNA. It also seems to bind ATP.</text>
</comment>
<evidence type="ECO:0000256" key="2">
    <source>
        <dbReference type="ARBA" id="ARBA00008016"/>
    </source>
</evidence>
<dbReference type="PROSITE" id="PS00617">
    <property type="entry name" value="RECF_1"/>
    <property type="match status" value="1"/>
</dbReference>
<keyword evidence="5 9" id="KW-0235">DNA replication</keyword>
<dbReference type="GO" id="GO:0005737">
    <property type="term" value="C:cytoplasm"/>
    <property type="evidence" value="ECO:0007669"/>
    <property type="project" value="UniProtKB-SubCell"/>
</dbReference>
<dbReference type="GO" id="GO:0003697">
    <property type="term" value="F:single-stranded DNA binding"/>
    <property type="evidence" value="ECO:0007669"/>
    <property type="project" value="UniProtKB-UniRule"/>
</dbReference>
<dbReference type="GO" id="GO:0000731">
    <property type="term" value="P:DNA synthesis involved in DNA repair"/>
    <property type="evidence" value="ECO:0007669"/>
    <property type="project" value="TreeGrafter"/>
</dbReference>
<evidence type="ECO:0000313" key="13">
    <source>
        <dbReference type="Proteomes" id="UP000008720"/>
    </source>
</evidence>
<dbReference type="InterPro" id="IPR027417">
    <property type="entry name" value="P-loop_NTPase"/>
</dbReference>
<reference evidence="12 13" key="1">
    <citation type="journal article" date="2011" name="Stand. Genomic Sci.">
        <title>Complete genome sequence of Marivirga tractuosa type strain (H-43).</title>
        <authorList>
            <person name="Pagani I."/>
            <person name="Chertkov O."/>
            <person name="Lapidus A."/>
            <person name="Lucas S."/>
            <person name="Del Rio T.G."/>
            <person name="Tice H."/>
            <person name="Copeland A."/>
            <person name="Cheng J.F."/>
            <person name="Nolan M."/>
            <person name="Saunders E."/>
            <person name="Pitluck S."/>
            <person name="Held B."/>
            <person name="Goodwin L."/>
            <person name="Liolios K."/>
            <person name="Ovchinikova G."/>
            <person name="Ivanova N."/>
            <person name="Mavromatis K."/>
            <person name="Pati A."/>
            <person name="Chen A."/>
            <person name="Palaniappan K."/>
            <person name="Land M."/>
            <person name="Hauser L."/>
            <person name="Jeffries C.D."/>
            <person name="Detter J.C."/>
            <person name="Han C."/>
            <person name="Tapia R."/>
            <person name="Ngatchou-Djao O.D."/>
            <person name="Rohde M."/>
            <person name="Goker M."/>
            <person name="Spring S."/>
            <person name="Sikorski J."/>
            <person name="Woyke T."/>
            <person name="Bristow J."/>
            <person name="Eisen J.A."/>
            <person name="Markowitz V."/>
            <person name="Hugenholtz P."/>
            <person name="Klenk H.P."/>
            <person name="Kyrpides N.C."/>
        </authorList>
    </citation>
    <scope>NUCLEOTIDE SEQUENCE [LARGE SCALE GENOMIC DNA]</scope>
    <source>
        <strain evidence="13">ATCC 23168 / DSM 4126 / NBRC 15989 / NCIMB 1408 / VKM B-1430 / H-43</strain>
    </source>
</reference>
<evidence type="ECO:0000256" key="4">
    <source>
        <dbReference type="ARBA" id="ARBA00022490"/>
    </source>
</evidence>
<dbReference type="NCBIfam" id="TIGR00611">
    <property type="entry name" value="recf"/>
    <property type="match status" value="1"/>
</dbReference>
<proteinExistence type="inferred from homology"/>
<evidence type="ECO:0000256" key="8">
    <source>
        <dbReference type="ARBA" id="ARBA00023125"/>
    </source>
</evidence>
<evidence type="ECO:0000256" key="5">
    <source>
        <dbReference type="ARBA" id="ARBA00022705"/>
    </source>
</evidence>
<evidence type="ECO:0000256" key="7">
    <source>
        <dbReference type="ARBA" id="ARBA00022840"/>
    </source>
</evidence>
<dbReference type="HAMAP" id="MF_00365">
    <property type="entry name" value="RecF"/>
    <property type="match status" value="1"/>
</dbReference>
<evidence type="ECO:0000256" key="1">
    <source>
        <dbReference type="ARBA" id="ARBA00004496"/>
    </source>
</evidence>
<dbReference type="Gene3D" id="3.40.50.300">
    <property type="entry name" value="P-loop containing nucleotide triphosphate hydrolases"/>
    <property type="match status" value="1"/>
</dbReference>
<dbReference type="Proteomes" id="UP000008720">
    <property type="component" value="Chromosome"/>
</dbReference>
<dbReference type="GO" id="GO:0009432">
    <property type="term" value="P:SOS response"/>
    <property type="evidence" value="ECO:0007669"/>
    <property type="project" value="UniProtKB-UniRule"/>
</dbReference>
<keyword evidence="9 10" id="KW-0742">SOS response</keyword>
<evidence type="ECO:0000313" key="12">
    <source>
        <dbReference type="EMBL" id="ADR22489.1"/>
    </source>
</evidence>
<keyword evidence="13" id="KW-1185">Reference proteome</keyword>
<comment type="similarity">
    <text evidence="2 9 10">Belongs to the RecF family.</text>
</comment>
<evidence type="ECO:0000256" key="6">
    <source>
        <dbReference type="ARBA" id="ARBA00022741"/>
    </source>
</evidence>
<dbReference type="GO" id="GO:0005524">
    <property type="term" value="F:ATP binding"/>
    <property type="evidence" value="ECO:0007669"/>
    <property type="project" value="UniProtKB-UniRule"/>
</dbReference>
<accession>E4TNS5</accession>
<dbReference type="STRING" id="643867.Ftrac_2511"/>
<evidence type="ECO:0000256" key="3">
    <source>
        <dbReference type="ARBA" id="ARBA00020170"/>
    </source>
</evidence>
<gene>
    <name evidence="9" type="primary">recF</name>
    <name evidence="12" type="ordered locus">Ftrac_2511</name>
</gene>
<dbReference type="Gene3D" id="1.20.1050.90">
    <property type="entry name" value="RecF/RecN/SMC, N-terminal domain"/>
    <property type="match status" value="1"/>
</dbReference>
<dbReference type="GO" id="GO:0006260">
    <property type="term" value="P:DNA replication"/>
    <property type="evidence" value="ECO:0007669"/>
    <property type="project" value="UniProtKB-UniRule"/>
</dbReference>
<dbReference type="HOGENOM" id="CLU_040267_0_1_10"/>
<keyword evidence="4 9" id="KW-0963">Cytoplasm</keyword>
<dbReference type="EMBL" id="CP002349">
    <property type="protein sequence ID" value="ADR22489.1"/>
    <property type="molecule type" value="Genomic_DNA"/>
</dbReference>
<dbReference type="PROSITE" id="PS00618">
    <property type="entry name" value="RECF_2"/>
    <property type="match status" value="1"/>
</dbReference>
<dbReference type="InterPro" id="IPR001238">
    <property type="entry name" value="DNA-binding_RecF"/>
</dbReference>
<dbReference type="eggNOG" id="COG1195">
    <property type="taxonomic scope" value="Bacteria"/>
</dbReference>
<feature type="domain" description="RecF/RecN/SMC N-terminal" evidence="11">
    <location>
        <begin position="6"/>
        <end position="343"/>
    </location>
</feature>
<sequence length="367" mass="43057">MRKMKLQNIRLAQFKNYPQANFSFVDGINCFLGRNGIGKTNLLDAIYYLAFTKSAFNAIDKDNILHEEAFFSIKANFEVEDKNIEMLCAVRLGEKKVVRWGGKEYEKLSEHIGKLPLVMIVPQDTDIVREASEMRRKFFDNLLCQLDQEYLKLLVNYNHLLKQRNALLKSFLEKNRFSADQLAPYDELMIPLAMKISDERNKLMENFLPIFQEFYKDLSDNQEEVAINYDTRVTKSFQSDFKGQHQKDFRQGRTTMGIHKDDYVFLSEGKPVKKFGSQGQQKSFVIALKLAQFELLKSTKNQKPLLLLDDIFDKLDDKRIAYLLKMMADGRFGQIFLTDARPERSKEYLKKIDTEKKFFELDLNRAY</sequence>
<evidence type="ECO:0000256" key="10">
    <source>
        <dbReference type="RuleBase" id="RU000578"/>
    </source>
</evidence>
<evidence type="ECO:0000259" key="11">
    <source>
        <dbReference type="Pfam" id="PF02463"/>
    </source>
</evidence>
<dbReference type="PANTHER" id="PTHR32182">
    <property type="entry name" value="DNA REPLICATION AND REPAIR PROTEIN RECF"/>
    <property type="match status" value="1"/>
</dbReference>
<keyword evidence="8 9" id="KW-0238">DNA-binding</keyword>
<dbReference type="InterPro" id="IPR018078">
    <property type="entry name" value="DNA-binding_RecF_CS"/>
</dbReference>
<dbReference type="InterPro" id="IPR042174">
    <property type="entry name" value="RecF_2"/>
</dbReference>
<keyword evidence="7 9" id="KW-0067">ATP-binding</keyword>
<evidence type="ECO:0000256" key="9">
    <source>
        <dbReference type="HAMAP-Rule" id="MF_00365"/>
    </source>
</evidence>
<dbReference type="SUPFAM" id="SSF52540">
    <property type="entry name" value="P-loop containing nucleoside triphosphate hydrolases"/>
    <property type="match status" value="1"/>
</dbReference>
<feature type="binding site" evidence="9">
    <location>
        <begin position="33"/>
        <end position="40"/>
    </location>
    <ligand>
        <name>ATP</name>
        <dbReference type="ChEBI" id="CHEBI:30616"/>
    </ligand>
</feature>
<dbReference type="Pfam" id="PF02463">
    <property type="entry name" value="SMC_N"/>
    <property type="match status" value="1"/>
</dbReference>
<keyword evidence="9 10" id="KW-0234">DNA repair</keyword>
<comment type="subcellular location">
    <subcellularLocation>
        <location evidence="1 9 10">Cytoplasm</location>
    </subcellularLocation>
</comment>
<dbReference type="PANTHER" id="PTHR32182:SF0">
    <property type="entry name" value="DNA REPLICATION AND REPAIR PROTEIN RECF"/>
    <property type="match status" value="1"/>
</dbReference>
<name>E4TNS5_MARTH</name>
<dbReference type="KEGG" id="mtt:Ftrac_2511"/>
<keyword evidence="6 9" id="KW-0547">Nucleotide-binding</keyword>
<dbReference type="GO" id="GO:0006302">
    <property type="term" value="P:double-strand break repair"/>
    <property type="evidence" value="ECO:0007669"/>
    <property type="project" value="TreeGrafter"/>
</dbReference>